<keyword evidence="3" id="KW-0067">ATP-binding</keyword>
<protein>
    <recommendedName>
        <fullName evidence="5">DNA mismatch repair proteins mutS family domain-containing protein</fullName>
    </recommendedName>
</protein>
<dbReference type="Pfam" id="PF00488">
    <property type="entry name" value="MutS_V"/>
    <property type="match status" value="1"/>
</dbReference>
<keyword evidence="2" id="KW-0547">Nucleotide-binding</keyword>
<dbReference type="SMART" id="SM00534">
    <property type="entry name" value="MUTSac"/>
    <property type="match status" value="1"/>
</dbReference>
<dbReference type="OrthoDB" id="29596at2759"/>
<evidence type="ECO:0000256" key="4">
    <source>
        <dbReference type="ARBA" id="ARBA00023125"/>
    </source>
</evidence>
<dbReference type="GO" id="GO:0005524">
    <property type="term" value="F:ATP binding"/>
    <property type="evidence" value="ECO:0007669"/>
    <property type="project" value="UniProtKB-KW"/>
</dbReference>
<feature type="domain" description="DNA mismatch repair proteins mutS family" evidence="5">
    <location>
        <begin position="691"/>
        <end position="707"/>
    </location>
</feature>
<evidence type="ECO:0000256" key="3">
    <source>
        <dbReference type="ARBA" id="ARBA00022840"/>
    </source>
</evidence>
<dbReference type="Gene3D" id="1.10.1420.10">
    <property type="match status" value="1"/>
</dbReference>
<evidence type="ECO:0000256" key="1">
    <source>
        <dbReference type="ARBA" id="ARBA00006271"/>
    </source>
</evidence>
<dbReference type="Gene3D" id="3.40.50.300">
    <property type="entry name" value="P-loop containing nucleotide triphosphate hydrolases"/>
    <property type="match status" value="1"/>
</dbReference>
<dbReference type="GO" id="GO:0006298">
    <property type="term" value="P:mismatch repair"/>
    <property type="evidence" value="ECO:0007669"/>
    <property type="project" value="InterPro"/>
</dbReference>
<name>A0A0C3NJQ3_PHLG1</name>
<keyword evidence="4" id="KW-0238">DNA-binding</keyword>
<sequence length="913" mass="101429">ICFVTQLSRGRVGGAYYDPTICKLYVLDDSQESSHYDLTRMLTEQAEAAVILVSSKADDGCMDVLRSQADASDSVFRIRPHKDFIPAKGRARILSLRLLTTLPSDDIISAAISAGSSDSEPRNAYDFMRRRRDVTGDPTVQQWNAAIRLANYASIDGSPLCLGSVGALLDYLAKLRAMSDLEDNGIGGLEIRSIEYISLKDIMQINADALYSLQVFDHENHASIHSDKTKEGLSLFGILNNTNTSLGKALLREWFTRPSMSPVVISARHDAVECFMRSENLGTVDAMHIHLKGIKNVPRILSAMKSSKAKVSDWQGLVKFAFHSVMLREALSELSQASHVEIVKKLVNALEVASFKDIGSTVNETINWEESTQAARVCVRPHIDEDLDKMKHIYNGIDSVLSKVAETVSANVPLSYTPTLNVVYFPQLGFLICVPMQDEWQNNGVDVMDGWTFQFSSEAQVYFKSQEMHGEYYSKGLFTPGLTGVLDLDKHIGDIHSAIVDREIEITQELLERILQFETAIVTSCDICAELDCLLSFADASRAYDYRRPELSEDNVTVIKQGRHPLQELVVDTFVPNDALLVGFECPEELIHALEQESDLDESMQNCRSSVMICTGPNACGKSVYLKQIALIHYMAQVRLIFVPAQSATLGIVDKIFTRIQTRESVSKAQSAFMIDLNQVSLALRNSTSRSLVLLDEFGKGTVATDGAGLFCGVIQHLLERGNICPKVIAATHFHDVFKEGMLDPGELPITFIHMQAMITSDDGKLLGMSGTEEYLQEDRTPEESDADPDARLPPGQRITYLYRVGKGLGLNSHAAVCAELFGIPRAVVRRAQYVRQEIWLSQLLRNHELGTLLDEEMTEDEKIELQVAEEVCRRFLACDLEGKRDGVDAKSLLAQVLERDGAADDEGELEYM</sequence>
<dbReference type="PROSITE" id="PS00486">
    <property type="entry name" value="DNA_MISMATCH_REPAIR_2"/>
    <property type="match status" value="1"/>
</dbReference>
<comment type="similarity">
    <text evidence="1">Belongs to the DNA mismatch repair MutS family.</text>
</comment>
<dbReference type="SUPFAM" id="SSF52540">
    <property type="entry name" value="P-loop containing nucleoside triphosphate hydrolases"/>
    <property type="match status" value="1"/>
</dbReference>
<reference evidence="6 7" key="1">
    <citation type="journal article" date="2014" name="PLoS Genet.">
        <title>Analysis of the Phlebiopsis gigantea genome, transcriptome and secretome provides insight into its pioneer colonization strategies of wood.</title>
        <authorList>
            <person name="Hori C."/>
            <person name="Ishida T."/>
            <person name="Igarashi K."/>
            <person name="Samejima M."/>
            <person name="Suzuki H."/>
            <person name="Master E."/>
            <person name="Ferreira P."/>
            <person name="Ruiz-Duenas F.J."/>
            <person name="Held B."/>
            <person name="Canessa P."/>
            <person name="Larrondo L.F."/>
            <person name="Schmoll M."/>
            <person name="Druzhinina I.S."/>
            <person name="Kubicek C.P."/>
            <person name="Gaskell J.A."/>
            <person name="Kersten P."/>
            <person name="St John F."/>
            <person name="Glasner J."/>
            <person name="Sabat G."/>
            <person name="Splinter BonDurant S."/>
            <person name="Syed K."/>
            <person name="Yadav J."/>
            <person name="Mgbeahuruike A.C."/>
            <person name="Kovalchuk A."/>
            <person name="Asiegbu F.O."/>
            <person name="Lackner G."/>
            <person name="Hoffmeister D."/>
            <person name="Rencoret J."/>
            <person name="Gutierrez A."/>
            <person name="Sun H."/>
            <person name="Lindquist E."/>
            <person name="Barry K."/>
            <person name="Riley R."/>
            <person name="Grigoriev I.V."/>
            <person name="Henrissat B."/>
            <person name="Kues U."/>
            <person name="Berka R.M."/>
            <person name="Martinez A.T."/>
            <person name="Covert S.F."/>
            <person name="Blanchette R.A."/>
            <person name="Cullen D."/>
        </authorList>
    </citation>
    <scope>NUCLEOTIDE SEQUENCE [LARGE SCALE GENOMIC DNA]</scope>
    <source>
        <strain evidence="6 7">11061_1 CR5-6</strain>
    </source>
</reference>
<evidence type="ECO:0000313" key="7">
    <source>
        <dbReference type="Proteomes" id="UP000053257"/>
    </source>
</evidence>
<accession>A0A0C3NJQ3</accession>
<gene>
    <name evidence="6" type="ORF">PHLGIDRAFT_74704</name>
</gene>
<dbReference type="HOGENOM" id="CLU_002472_8_0_1"/>
<dbReference type="InterPro" id="IPR036187">
    <property type="entry name" value="DNA_mismatch_repair_MutS_sf"/>
</dbReference>
<organism evidence="6 7">
    <name type="scientific">Phlebiopsis gigantea (strain 11061_1 CR5-6)</name>
    <name type="common">White-rot fungus</name>
    <name type="synonym">Peniophora gigantea</name>
    <dbReference type="NCBI Taxonomy" id="745531"/>
    <lineage>
        <taxon>Eukaryota</taxon>
        <taxon>Fungi</taxon>
        <taxon>Dikarya</taxon>
        <taxon>Basidiomycota</taxon>
        <taxon>Agaricomycotina</taxon>
        <taxon>Agaricomycetes</taxon>
        <taxon>Polyporales</taxon>
        <taxon>Phanerochaetaceae</taxon>
        <taxon>Phlebiopsis</taxon>
    </lineage>
</organism>
<feature type="non-terminal residue" evidence="6">
    <location>
        <position position="1"/>
    </location>
</feature>
<dbReference type="STRING" id="745531.A0A0C3NJQ3"/>
<dbReference type="GO" id="GO:0140664">
    <property type="term" value="F:ATP-dependent DNA damage sensor activity"/>
    <property type="evidence" value="ECO:0007669"/>
    <property type="project" value="InterPro"/>
</dbReference>
<dbReference type="CDD" id="cd03281">
    <property type="entry name" value="ABC_MSH5_euk"/>
    <property type="match status" value="1"/>
</dbReference>
<dbReference type="EMBL" id="KN840551">
    <property type="protein sequence ID" value="KIP05169.1"/>
    <property type="molecule type" value="Genomic_DNA"/>
</dbReference>
<dbReference type="InterPro" id="IPR027417">
    <property type="entry name" value="P-loop_NTPase"/>
</dbReference>
<dbReference type="AlphaFoldDB" id="A0A0C3NJQ3"/>
<dbReference type="InterPro" id="IPR007696">
    <property type="entry name" value="DNA_mismatch_repair_MutS_core"/>
</dbReference>
<dbReference type="InterPro" id="IPR000432">
    <property type="entry name" value="DNA_mismatch_repair_MutS_C"/>
</dbReference>
<dbReference type="PANTHER" id="PTHR11361">
    <property type="entry name" value="DNA MISMATCH REPAIR PROTEIN MUTS FAMILY MEMBER"/>
    <property type="match status" value="1"/>
</dbReference>
<dbReference type="GO" id="GO:0005634">
    <property type="term" value="C:nucleus"/>
    <property type="evidence" value="ECO:0007669"/>
    <property type="project" value="TreeGrafter"/>
</dbReference>
<dbReference type="PANTHER" id="PTHR11361:SF20">
    <property type="entry name" value="MUTS PROTEIN HOMOLOG 5"/>
    <property type="match status" value="1"/>
</dbReference>
<dbReference type="GO" id="GO:0051026">
    <property type="term" value="P:chiasma assembly"/>
    <property type="evidence" value="ECO:0007669"/>
    <property type="project" value="TreeGrafter"/>
</dbReference>
<evidence type="ECO:0000313" key="6">
    <source>
        <dbReference type="EMBL" id="KIP05169.1"/>
    </source>
</evidence>
<dbReference type="SUPFAM" id="SSF48334">
    <property type="entry name" value="DNA repair protein MutS, domain III"/>
    <property type="match status" value="1"/>
</dbReference>
<evidence type="ECO:0000256" key="2">
    <source>
        <dbReference type="ARBA" id="ARBA00022741"/>
    </source>
</evidence>
<dbReference type="GO" id="GO:0030983">
    <property type="term" value="F:mismatched DNA binding"/>
    <property type="evidence" value="ECO:0007669"/>
    <property type="project" value="InterPro"/>
</dbReference>
<evidence type="ECO:0000259" key="5">
    <source>
        <dbReference type="PROSITE" id="PS00486"/>
    </source>
</evidence>
<dbReference type="SMART" id="SM00533">
    <property type="entry name" value="MUTSd"/>
    <property type="match status" value="1"/>
</dbReference>
<dbReference type="InterPro" id="IPR045076">
    <property type="entry name" value="MutS"/>
</dbReference>
<dbReference type="Proteomes" id="UP000053257">
    <property type="component" value="Unassembled WGS sequence"/>
</dbReference>
<keyword evidence="7" id="KW-1185">Reference proteome</keyword>
<proteinExistence type="inferred from homology"/>
<dbReference type="Pfam" id="PF05192">
    <property type="entry name" value="MutS_III"/>
    <property type="match status" value="1"/>
</dbReference>